<protein>
    <submittedName>
        <fullName evidence="9">ABC transporter ATP-binding protein</fullName>
    </submittedName>
</protein>
<comment type="similarity">
    <text evidence="2">Belongs to the ABC transporter superfamily.</text>
</comment>
<evidence type="ECO:0000256" key="6">
    <source>
        <dbReference type="ARBA" id="ARBA00022840"/>
    </source>
</evidence>
<reference evidence="9" key="1">
    <citation type="submission" date="2022-11" db="EMBL/GenBank/DDBJ databases">
        <title>Lysinibacillus irui.</title>
        <authorList>
            <person name="Akintayo S.O."/>
        </authorList>
    </citation>
    <scope>NUCLEOTIDE SEQUENCE</scope>
    <source>
        <strain evidence="9">IRB4-01</strain>
    </source>
</reference>
<dbReference type="RefSeq" id="WP_274797053.1">
    <property type="nucleotide sequence ID" value="NZ_CP113527.1"/>
</dbReference>
<evidence type="ECO:0000259" key="8">
    <source>
        <dbReference type="PROSITE" id="PS50893"/>
    </source>
</evidence>
<keyword evidence="3" id="KW-0813">Transport</keyword>
<keyword evidence="4" id="KW-1003">Cell membrane</keyword>
<dbReference type="Pfam" id="PF00005">
    <property type="entry name" value="ABC_tran"/>
    <property type="match status" value="1"/>
</dbReference>
<evidence type="ECO:0000256" key="1">
    <source>
        <dbReference type="ARBA" id="ARBA00004202"/>
    </source>
</evidence>
<dbReference type="AlphaFoldDB" id="A0AAJ5RLY2"/>
<evidence type="ECO:0000256" key="7">
    <source>
        <dbReference type="ARBA" id="ARBA00023136"/>
    </source>
</evidence>
<comment type="subcellular location">
    <subcellularLocation>
        <location evidence="1">Cell membrane</location>
        <topology evidence="1">Peripheral membrane protein</topology>
    </subcellularLocation>
</comment>
<dbReference type="Gene3D" id="3.40.50.300">
    <property type="entry name" value="P-loop containing nucleotide triphosphate hydrolases"/>
    <property type="match status" value="1"/>
</dbReference>
<keyword evidence="5" id="KW-0547">Nucleotide-binding</keyword>
<name>A0AAJ5RLY2_9BACI</name>
<dbReference type="InterPro" id="IPR027417">
    <property type="entry name" value="P-loop_NTPase"/>
</dbReference>
<feature type="domain" description="ABC transporter" evidence="8">
    <location>
        <begin position="2"/>
        <end position="245"/>
    </location>
</feature>
<dbReference type="GO" id="GO:0005886">
    <property type="term" value="C:plasma membrane"/>
    <property type="evidence" value="ECO:0007669"/>
    <property type="project" value="UniProtKB-SubCell"/>
</dbReference>
<keyword evidence="6 9" id="KW-0067">ATP-binding</keyword>
<evidence type="ECO:0000313" key="9">
    <source>
        <dbReference type="EMBL" id="WDV08837.1"/>
    </source>
</evidence>
<evidence type="ECO:0000256" key="4">
    <source>
        <dbReference type="ARBA" id="ARBA00022475"/>
    </source>
</evidence>
<evidence type="ECO:0000256" key="3">
    <source>
        <dbReference type="ARBA" id="ARBA00022448"/>
    </source>
</evidence>
<dbReference type="EMBL" id="CP113527">
    <property type="protein sequence ID" value="WDV08837.1"/>
    <property type="molecule type" value="Genomic_DNA"/>
</dbReference>
<dbReference type="CDD" id="cd03257">
    <property type="entry name" value="ABC_NikE_OppD_transporters"/>
    <property type="match status" value="1"/>
</dbReference>
<evidence type="ECO:0000256" key="2">
    <source>
        <dbReference type="ARBA" id="ARBA00005417"/>
    </source>
</evidence>
<dbReference type="PANTHER" id="PTHR43297:SF2">
    <property type="entry name" value="DIPEPTIDE TRANSPORT ATP-BINDING PROTEIN DPPD"/>
    <property type="match status" value="1"/>
</dbReference>
<dbReference type="Proteomes" id="UP001219585">
    <property type="component" value="Chromosome"/>
</dbReference>
<dbReference type="KEGG" id="liu:OU989_10310"/>
<evidence type="ECO:0000256" key="5">
    <source>
        <dbReference type="ARBA" id="ARBA00022741"/>
    </source>
</evidence>
<accession>A0AAJ5RLY2</accession>
<dbReference type="InterPro" id="IPR003593">
    <property type="entry name" value="AAA+_ATPase"/>
</dbReference>
<sequence>MFKMYNVAVRMNEKTILKDLSFIVPKGQITVMIGESGSGKSTTISALLGMLPAHATVEGSIYFNGQNIMELSKQEQLALRQKHFFTIFQDAINSFSPTIKLKQQMYALSALREGHKKKDFLATIQVMLKDFHLPENVLDCYPFELSGGMLQRCMLACALYNEPDILIADEPTSALDMLHQQEFIQLLKKLHTRLGTTILLITHDLGVAAAIADFILVMKNGEMVERGHVKDIFEQPKHPYTKQLVANHF</sequence>
<dbReference type="GO" id="GO:0016887">
    <property type="term" value="F:ATP hydrolysis activity"/>
    <property type="evidence" value="ECO:0007669"/>
    <property type="project" value="InterPro"/>
</dbReference>
<dbReference type="InterPro" id="IPR003439">
    <property type="entry name" value="ABC_transporter-like_ATP-bd"/>
</dbReference>
<dbReference type="GO" id="GO:0005524">
    <property type="term" value="F:ATP binding"/>
    <property type="evidence" value="ECO:0007669"/>
    <property type="project" value="UniProtKB-KW"/>
</dbReference>
<proteinExistence type="inferred from homology"/>
<dbReference type="SUPFAM" id="SSF52540">
    <property type="entry name" value="P-loop containing nucleoside triphosphate hydrolases"/>
    <property type="match status" value="1"/>
</dbReference>
<organism evidence="9 10">
    <name type="scientific">Lysinibacillus irui</name>
    <dbReference type="NCBI Taxonomy" id="2998077"/>
    <lineage>
        <taxon>Bacteria</taxon>
        <taxon>Bacillati</taxon>
        <taxon>Bacillota</taxon>
        <taxon>Bacilli</taxon>
        <taxon>Bacillales</taxon>
        <taxon>Bacillaceae</taxon>
        <taxon>Lysinibacillus</taxon>
    </lineage>
</organism>
<keyword evidence="7" id="KW-0472">Membrane</keyword>
<dbReference type="SMART" id="SM00382">
    <property type="entry name" value="AAA"/>
    <property type="match status" value="1"/>
</dbReference>
<evidence type="ECO:0000313" key="10">
    <source>
        <dbReference type="Proteomes" id="UP001219585"/>
    </source>
</evidence>
<dbReference type="InterPro" id="IPR050388">
    <property type="entry name" value="ABC_Ni/Peptide_Import"/>
</dbReference>
<gene>
    <name evidence="9" type="ORF">OU989_10310</name>
</gene>
<dbReference type="PANTHER" id="PTHR43297">
    <property type="entry name" value="OLIGOPEPTIDE TRANSPORT ATP-BINDING PROTEIN APPD"/>
    <property type="match status" value="1"/>
</dbReference>
<dbReference type="PROSITE" id="PS50893">
    <property type="entry name" value="ABC_TRANSPORTER_2"/>
    <property type="match status" value="1"/>
</dbReference>